<evidence type="ECO:0000313" key="2">
    <source>
        <dbReference type="EMBL" id="SDF07464.1"/>
    </source>
</evidence>
<sequence>MSGGLPRRRTDRIEDAAAVLLCGIGVVLLVIAAVLGVMAHGSVAARAASEGAQRSAVQATVTRIPDLPPADDDVSPGSRRVLASWTAPDGTPRSGLVSAPIGAEPGARVPLWTDRAGTVVRAPVSPLAAGLVGGVLGVLAALLGLLLVYGGWRLVRLVTWRRNAAVWERRWAEVEPAWSGRTSTA</sequence>
<dbReference type="RefSeq" id="WP_093077989.1">
    <property type="nucleotide sequence ID" value="NZ_FNBE01000003.1"/>
</dbReference>
<dbReference type="AlphaFoldDB" id="A0A1G7I4W2"/>
<name>A0A1G7I4W2_PSEOR</name>
<evidence type="ECO:0008006" key="4">
    <source>
        <dbReference type="Google" id="ProtNLM"/>
    </source>
</evidence>
<accession>A0A1G7I4W2</accession>
<dbReference type="OrthoDB" id="3579868at2"/>
<keyword evidence="1" id="KW-0472">Membrane</keyword>
<feature type="transmembrane region" description="Helical" evidence="1">
    <location>
        <begin position="127"/>
        <end position="152"/>
    </location>
</feature>
<proteinExistence type="predicted"/>
<reference evidence="2 3" key="1">
    <citation type="submission" date="2016-10" db="EMBL/GenBank/DDBJ databases">
        <authorList>
            <person name="de Groot N.N."/>
        </authorList>
    </citation>
    <scope>NUCLEOTIDE SEQUENCE [LARGE SCALE GENOMIC DNA]</scope>
    <source>
        <strain evidence="2 3">CGMCC 4.3143</strain>
    </source>
</reference>
<dbReference type="PANTHER" id="PTHR42305">
    <property type="entry name" value="MEMBRANE PROTEIN RV1733C-RELATED"/>
    <property type="match status" value="1"/>
</dbReference>
<dbReference type="STRING" id="366584.SAMN05216377_103203"/>
<keyword evidence="3" id="KW-1185">Reference proteome</keyword>
<gene>
    <name evidence="2" type="ORF">SAMN05216377_103203</name>
</gene>
<dbReference type="EMBL" id="FNBE01000003">
    <property type="protein sequence ID" value="SDF07464.1"/>
    <property type="molecule type" value="Genomic_DNA"/>
</dbReference>
<keyword evidence="1" id="KW-0812">Transmembrane</keyword>
<organism evidence="2 3">
    <name type="scientific">Pseudonocardia oroxyli</name>
    <dbReference type="NCBI Taxonomy" id="366584"/>
    <lineage>
        <taxon>Bacteria</taxon>
        <taxon>Bacillati</taxon>
        <taxon>Actinomycetota</taxon>
        <taxon>Actinomycetes</taxon>
        <taxon>Pseudonocardiales</taxon>
        <taxon>Pseudonocardiaceae</taxon>
        <taxon>Pseudonocardia</taxon>
    </lineage>
</organism>
<dbReference type="Proteomes" id="UP000198967">
    <property type="component" value="Unassembled WGS sequence"/>
</dbReference>
<dbReference type="InterPro" id="IPR039708">
    <property type="entry name" value="MT1774/Rv1733c-like"/>
</dbReference>
<protein>
    <recommendedName>
        <fullName evidence="4">Integral membrane protein</fullName>
    </recommendedName>
</protein>
<keyword evidence="1" id="KW-1133">Transmembrane helix</keyword>
<feature type="transmembrane region" description="Helical" evidence="1">
    <location>
        <begin position="16"/>
        <end position="39"/>
    </location>
</feature>
<dbReference type="PANTHER" id="PTHR42305:SF1">
    <property type="entry name" value="MEMBRANE PROTEIN RV1733C-RELATED"/>
    <property type="match status" value="1"/>
</dbReference>
<evidence type="ECO:0000256" key="1">
    <source>
        <dbReference type="SAM" id="Phobius"/>
    </source>
</evidence>
<evidence type="ECO:0000313" key="3">
    <source>
        <dbReference type="Proteomes" id="UP000198967"/>
    </source>
</evidence>